<protein>
    <submittedName>
        <fullName evidence="1">Expressed protein</fullName>
    </submittedName>
</protein>
<organism evidence="2">
    <name type="scientific">Schizophyllum commune (strain H4-8 / FGSC 9210)</name>
    <name type="common">Split gill fungus</name>
    <dbReference type="NCBI Taxonomy" id="578458"/>
    <lineage>
        <taxon>Eukaryota</taxon>
        <taxon>Fungi</taxon>
        <taxon>Dikarya</taxon>
        <taxon>Basidiomycota</taxon>
        <taxon>Agaricomycotina</taxon>
        <taxon>Agaricomycetes</taxon>
        <taxon>Agaricomycetidae</taxon>
        <taxon>Agaricales</taxon>
        <taxon>Schizophyllaceae</taxon>
        <taxon>Schizophyllum</taxon>
    </lineage>
</organism>
<proteinExistence type="predicted"/>
<reference evidence="1 2" key="1">
    <citation type="journal article" date="2010" name="Nat. Biotechnol.">
        <title>Genome sequence of the model mushroom Schizophyllum commune.</title>
        <authorList>
            <person name="Ohm R.A."/>
            <person name="de Jong J.F."/>
            <person name="Lugones L.G."/>
            <person name="Aerts A."/>
            <person name="Kothe E."/>
            <person name="Stajich J.E."/>
            <person name="de Vries R.P."/>
            <person name="Record E."/>
            <person name="Levasseur A."/>
            <person name="Baker S.E."/>
            <person name="Bartholomew K.A."/>
            <person name="Coutinho P.M."/>
            <person name="Erdmann S."/>
            <person name="Fowler T.J."/>
            <person name="Gathman A.C."/>
            <person name="Lombard V."/>
            <person name="Henrissat B."/>
            <person name="Knabe N."/>
            <person name="Kuees U."/>
            <person name="Lilly W.W."/>
            <person name="Lindquist E."/>
            <person name="Lucas S."/>
            <person name="Magnuson J.K."/>
            <person name="Piumi F."/>
            <person name="Raudaskoski M."/>
            <person name="Salamov A."/>
            <person name="Schmutz J."/>
            <person name="Schwarze F.W.M.R."/>
            <person name="vanKuyk P.A."/>
            <person name="Horton J.S."/>
            <person name="Grigoriev I.V."/>
            <person name="Woesten H.A.B."/>
        </authorList>
    </citation>
    <scope>NUCLEOTIDE SEQUENCE [LARGE SCALE GENOMIC DNA]</scope>
    <source>
        <strain evidence="2">H4-8 / FGSC 9210</strain>
    </source>
</reference>
<dbReference type="KEGG" id="scm:SCHCO_02672889"/>
<evidence type="ECO:0000313" key="2">
    <source>
        <dbReference type="Proteomes" id="UP000007431"/>
    </source>
</evidence>
<dbReference type="HOGENOM" id="CLU_2723619_0_0_1"/>
<keyword evidence="2" id="KW-1185">Reference proteome</keyword>
<accession>D8QJ27</accession>
<evidence type="ECO:0000313" key="1">
    <source>
        <dbReference type="EMBL" id="EFI92148.1"/>
    </source>
</evidence>
<gene>
    <name evidence="1" type="ORF">SCHCODRAFT_12191</name>
</gene>
<dbReference type="Proteomes" id="UP000007431">
    <property type="component" value="Unassembled WGS sequence"/>
</dbReference>
<dbReference type="InParanoid" id="D8QJ27"/>
<name>D8QJ27_SCHCM</name>
<dbReference type="AlphaFoldDB" id="D8QJ27"/>
<dbReference type="VEuPathDB" id="FungiDB:SCHCODRAFT_02672889"/>
<dbReference type="GeneID" id="9593541"/>
<sequence length="72" mass="7867">MRTSIGLEDTFLPSPVACLPSSVAVYQHRLRTYHRPSLPPIVDRAPPIIGHLPTSVGYSSPHEFGFGFGATY</sequence>
<dbReference type="EMBL" id="GL377313">
    <property type="protein sequence ID" value="EFI92148.1"/>
    <property type="molecule type" value="Genomic_DNA"/>
</dbReference>
<dbReference type="RefSeq" id="XP_003027051.1">
    <property type="nucleotide sequence ID" value="XM_003027005.1"/>
</dbReference>